<evidence type="ECO:0000313" key="1">
    <source>
        <dbReference type="EMBL" id="KMS59550.1"/>
    </source>
</evidence>
<dbReference type="Proteomes" id="UP000052268">
    <property type="component" value="Unassembled WGS sequence"/>
</dbReference>
<dbReference type="RefSeq" id="WP_169795004.1">
    <property type="nucleotide sequence ID" value="NZ_KQ130452.1"/>
</dbReference>
<dbReference type="AlphaFoldDB" id="A0A0J8AZI0"/>
<comment type="caution">
    <text evidence="1">The sequence shown here is derived from an EMBL/GenBank/DDBJ whole genome shotgun (WGS) entry which is preliminary data.</text>
</comment>
<dbReference type="EMBL" id="JACU01000002">
    <property type="protein sequence ID" value="KMS59550.1"/>
    <property type="molecule type" value="Genomic_DNA"/>
</dbReference>
<keyword evidence="2" id="KW-1185">Reference proteome</keyword>
<sequence>MFSLISLYFSYRRETVLAERYIAGLAETPDVAAKQVAAEAPEQTSAEKIRLAA</sequence>
<proteinExistence type="predicted"/>
<name>A0A0J8AZI0_9SPHN</name>
<evidence type="ECO:0000313" key="2">
    <source>
        <dbReference type="Proteomes" id="UP000052268"/>
    </source>
</evidence>
<protein>
    <submittedName>
        <fullName evidence="1">Uncharacterized protein</fullName>
    </submittedName>
</protein>
<gene>
    <name evidence="1" type="ORF">V474_10155</name>
</gene>
<organism evidence="1 2">
    <name type="scientific">Novosphingobium barchaimii LL02</name>
    <dbReference type="NCBI Taxonomy" id="1114963"/>
    <lineage>
        <taxon>Bacteria</taxon>
        <taxon>Pseudomonadati</taxon>
        <taxon>Pseudomonadota</taxon>
        <taxon>Alphaproteobacteria</taxon>
        <taxon>Sphingomonadales</taxon>
        <taxon>Sphingomonadaceae</taxon>
        <taxon>Novosphingobium</taxon>
    </lineage>
</organism>
<accession>A0A0J8AZI0</accession>
<dbReference type="PATRIC" id="fig|1114963.3.peg.937"/>
<reference evidence="1 2" key="1">
    <citation type="journal article" date="2015" name="G3 (Bethesda)">
        <title>Insights into Ongoing Evolution of the Hexachlorocyclohexane Catabolic Pathway from Comparative Genomics of Ten Sphingomonadaceae Strains.</title>
        <authorList>
            <person name="Pearce S.L."/>
            <person name="Oakeshott J.G."/>
            <person name="Pandey G."/>
        </authorList>
    </citation>
    <scope>NUCLEOTIDE SEQUENCE [LARGE SCALE GENOMIC DNA]</scope>
    <source>
        <strain evidence="1 2">LL02</strain>
    </source>
</reference>